<dbReference type="Proteomes" id="UP001054252">
    <property type="component" value="Unassembled WGS sequence"/>
</dbReference>
<gene>
    <name evidence="2" type="ORF">SLEP1_g20149</name>
</gene>
<evidence type="ECO:0000313" key="3">
    <source>
        <dbReference type="Proteomes" id="UP001054252"/>
    </source>
</evidence>
<protein>
    <submittedName>
        <fullName evidence="2">Uncharacterized protein</fullName>
    </submittedName>
</protein>
<organism evidence="2 3">
    <name type="scientific">Rubroshorea leprosula</name>
    <dbReference type="NCBI Taxonomy" id="152421"/>
    <lineage>
        <taxon>Eukaryota</taxon>
        <taxon>Viridiplantae</taxon>
        <taxon>Streptophyta</taxon>
        <taxon>Embryophyta</taxon>
        <taxon>Tracheophyta</taxon>
        <taxon>Spermatophyta</taxon>
        <taxon>Magnoliopsida</taxon>
        <taxon>eudicotyledons</taxon>
        <taxon>Gunneridae</taxon>
        <taxon>Pentapetalae</taxon>
        <taxon>rosids</taxon>
        <taxon>malvids</taxon>
        <taxon>Malvales</taxon>
        <taxon>Dipterocarpaceae</taxon>
        <taxon>Rubroshorea</taxon>
    </lineage>
</organism>
<proteinExistence type="predicted"/>
<evidence type="ECO:0000313" key="2">
    <source>
        <dbReference type="EMBL" id="GKV08534.1"/>
    </source>
</evidence>
<feature type="region of interest" description="Disordered" evidence="1">
    <location>
        <begin position="41"/>
        <end position="61"/>
    </location>
</feature>
<comment type="caution">
    <text evidence="2">The sequence shown here is derived from an EMBL/GenBank/DDBJ whole genome shotgun (WGS) entry which is preliminary data.</text>
</comment>
<dbReference type="AlphaFoldDB" id="A0AAV5JAS1"/>
<sequence length="61" mass="6521">MNKYAAAASPAAGLLLHRPRLLGIGKNLEWVPVAIPTLRPLTSSRNAPRYTPMKPPGTSSL</sequence>
<accession>A0AAV5JAS1</accession>
<reference evidence="2 3" key="1">
    <citation type="journal article" date="2021" name="Commun. Biol.">
        <title>The genome of Shorea leprosula (Dipterocarpaceae) highlights the ecological relevance of drought in aseasonal tropical rainforests.</title>
        <authorList>
            <person name="Ng K.K.S."/>
            <person name="Kobayashi M.J."/>
            <person name="Fawcett J.A."/>
            <person name="Hatakeyama M."/>
            <person name="Paape T."/>
            <person name="Ng C.H."/>
            <person name="Ang C.C."/>
            <person name="Tnah L.H."/>
            <person name="Lee C.T."/>
            <person name="Nishiyama T."/>
            <person name="Sese J."/>
            <person name="O'Brien M.J."/>
            <person name="Copetti D."/>
            <person name="Mohd Noor M.I."/>
            <person name="Ong R.C."/>
            <person name="Putra M."/>
            <person name="Sireger I.Z."/>
            <person name="Indrioko S."/>
            <person name="Kosugi Y."/>
            <person name="Izuno A."/>
            <person name="Isagi Y."/>
            <person name="Lee S.L."/>
            <person name="Shimizu K.K."/>
        </authorList>
    </citation>
    <scope>NUCLEOTIDE SEQUENCE [LARGE SCALE GENOMIC DNA]</scope>
    <source>
        <strain evidence="2">214</strain>
    </source>
</reference>
<name>A0AAV5JAS1_9ROSI</name>
<dbReference type="EMBL" id="BPVZ01000029">
    <property type="protein sequence ID" value="GKV08534.1"/>
    <property type="molecule type" value="Genomic_DNA"/>
</dbReference>
<keyword evidence="3" id="KW-1185">Reference proteome</keyword>
<evidence type="ECO:0000256" key="1">
    <source>
        <dbReference type="SAM" id="MobiDB-lite"/>
    </source>
</evidence>